<dbReference type="RefSeq" id="WP_252659810.1">
    <property type="nucleotide sequence ID" value="NZ_CP098611.1"/>
</dbReference>
<dbReference type="Proteomes" id="UP001056708">
    <property type="component" value="Chromosome"/>
</dbReference>
<dbReference type="SUPFAM" id="SSF141571">
    <property type="entry name" value="Pentapeptide repeat-like"/>
    <property type="match status" value="2"/>
</dbReference>
<evidence type="ECO:0000313" key="1">
    <source>
        <dbReference type="EMBL" id="USR89398.1"/>
    </source>
</evidence>
<dbReference type="PANTHER" id="PTHR14136">
    <property type="entry name" value="BTB_POZ DOMAIN-CONTAINING PROTEIN KCTD9"/>
    <property type="match status" value="1"/>
</dbReference>
<dbReference type="Gene3D" id="2.160.20.80">
    <property type="entry name" value="E3 ubiquitin-protein ligase SopA"/>
    <property type="match status" value="3"/>
</dbReference>
<sequence>MEAEELLQKYAAGVRRFIGVNLSEANLSQANLTRVNLRNACLSVANLSGANLSRANLKGAKLNVAKLSSSNLRAANLRDADLNVANLIRADLSGADLYQASLIRTEMLRADLSGADLRGANLSGAMLKEAKLPRANFQGANLSEVDLSYAQMRGANLEQATFRRTNLRWADMSGASLRNSELRQVRLSGAKLIEADLRGANLRWADLSGASLAGADLSGAKLSGANLSGADLTGANLLDASLVYADLTRATLTNVDWMGADLSGATLTGSKLYGVSRFGLKSEGTVCDWVDLSPNGDGSKIQRFRPEQVEEFFNESLPTVRILVDAVLDPNAHVALAQVYDQIARYFPGFKRSPNIDISDRRTVITFRLDNDLQLFSMAYITVLPFRDGTATQRNIQNLVQLLQTRERENLDVDHFRYIQRLRVFFEQTVERADSLRNNEPESLKPDTGQSFFRAPTHVILSNSKNQTIEVQHHPQFGKQRLQAANRINPIEPPYPEVCNQILPPPFVIFDFVKTTVTDLNPDPL</sequence>
<proteinExistence type="predicted"/>
<dbReference type="EMBL" id="CP098611">
    <property type="protein sequence ID" value="USR89398.1"/>
    <property type="molecule type" value="Genomic_DNA"/>
</dbReference>
<dbReference type="PANTHER" id="PTHR14136:SF17">
    <property type="entry name" value="BTB_POZ DOMAIN-CONTAINING PROTEIN KCTD9"/>
    <property type="match status" value="1"/>
</dbReference>
<dbReference type="InterPro" id="IPR051082">
    <property type="entry name" value="Pentapeptide-BTB/POZ_domain"/>
</dbReference>
<gene>
    <name evidence="1" type="ORF">NEA10_10880</name>
</gene>
<accession>A0ABY5AJN1</accession>
<evidence type="ECO:0000313" key="2">
    <source>
        <dbReference type="Proteomes" id="UP001056708"/>
    </source>
</evidence>
<keyword evidence="2" id="KW-1185">Reference proteome</keyword>
<dbReference type="Pfam" id="PF00805">
    <property type="entry name" value="Pentapeptide"/>
    <property type="match status" value="5"/>
</dbReference>
<protein>
    <submittedName>
        <fullName evidence="1">Pentapeptide repeat-containing protein</fullName>
    </submittedName>
</protein>
<name>A0ABY5AJN1_9CYAN</name>
<reference evidence="1" key="1">
    <citation type="submission" date="2022-06" db="EMBL/GenBank/DDBJ databases">
        <title>Genome sequence of Phormidium yuhuli AB48 isolated from an industrial photobioreactor environment.</title>
        <authorList>
            <person name="Qiu Y."/>
            <person name="Noonan A.J.C."/>
            <person name="Dofher K."/>
            <person name="Koch M."/>
            <person name="Kieft B."/>
            <person name="Lin X."/>
            <person name="Ziels R.M."/>
            <person name="Hallam S.J."/>
        </authorList>
    </citation>
    <scope>NUCLEOTIDE SEQUENCE</scope>
    <source>
        <strain evidence="1">AB48</strain>
    </source>
</reference>
<dbReference type="InterPro" id="IPR001646">
    <property type="entry name" value="5peptide_repeat"/>
</dbReference>
<organism evidence="1 2">
    <name type="scientific">Phormidium yuhuli AB48</name>
    <dbReference type="NCBI Taxonomy" id="2940671"/>
    <lineage>
        <taxon>Bacteria</taxon>
        <taxon>Bacillati</taxon>
        <taxon>Cyanobacteriota</taxon>
        <taxon>Cyanophyceae</taxon>
        <taxon>Oscillatoriophycideae</taxon>
        <taxon>Oscillatoriales</taxon>
        <taxon>Oscillatoriaceae</taxon>
        <taxon>Phormidium</taxon>
        <taxon>Phormidium yuhuli</taxon>
    </lineage>
</organism>